<organism evidence="3 4">
    <name type="scientific">Amycolatopsis balhimycina DSM 5908</name>
    <dbReference type="NCBI Taxonomy" id="1081091"/>
    <lineage>
        <taxon>Bacteria</taxon>
        <taxon>Bacillati</taxon>
        <taxon>Actinomycetota</taxon>
        <taxon>Actinomycetes</taxon>
        <taxon>Pseudonocardiales</taxon>
        <taxon>Pseudonocardiaceae</taxon>
        <taxon>Amycolatopsis</taxon>
    </lineage>
</organism>
<evidence type="ECO:0000313" key="3">
    <source>
        <dbReference type="EMBL" id="RSM36302.1"/>
    </source>
</evidence>
<evidence type="ECO:0000259" key="2">
    <source>
        <dbReference type="Pfam" id="PF13649"/>
    </source>
</evidence>
<dbReference type="GO" id="GO:0008168">
    <property type="term" value="F:methyltransferase activity"/>
    <property type="evidence" value="ECO:0007669"/>
    <property type="project" value="UniProtKB-KW"/>
</dbReference>
<reference evidence="3 4" key="1">
    <citation type="submission" date="2018-05" db="EMBL/GenBank/DDBJ databases">
        <title>Evolution of GPA BGCs.</title>
        <authorList>
            <person name="Waglechner N."/>
            <person name="Wright G.D."/>
        </authorList>
    </citation>
    <scope>NUCLEOTIDE SEQUENCE [LARGE SCALE GENOMIC DNA]</scope>
    <source>
        <strain evidence="3 4">DSM 5908</strain>
    </source>
</reference>
<dbReference type="Gene3D" id="3.40.50.150">
    <property type="entry name" value="Vaccinia Virus protein VP39"/>
    <property type="match status" value="1"/>
</dbReference>
<dbReference type="EMBL" id="QHHU01000088">
    <property type="protein sequence ID" value="RSM36302.1"/>
    <property type="molecule type" value="Genomic_DNA"/>
</dbReference>
<keyword evidence="1 3" id="KW-0808">Transferase</keyword>
<keyword evidence="3" id="KW-0489">Methyltransferase</keyword>
<name>A0A428VZP5_AMYBA</name>
<dbReference type="OrthoDB" id="9786503at2"/>
<evidence type="ECO:0000313" key="4">
    <source>
        <dbReference type="Proteomes" id="UP000286716"/>
    </source>
</evidence>
<dbReference type="Proteomes" id="UP000286716">
    <property type="component" value="Unassembled WGS sequence"/>
</dbReference>
<comment type="caution">
    <text evidence="3">The sequence shown here is derived from an EMBL/GenBank/DDBJ whole genome shotgun (WGS) entry which is preliminary data.</text>
</comment>
<accession>A0A428VZP5</accession>
<dbReference type="CDD" id="cd02440">
    <property type="entry name" value="AdoMet_MTases"/>
    <property type="match status" value="1"/>
</dbReference>
<proteinExistence type="predicted"/>
<dbReference type="InterPro" id="IPR041698">
    <property type="entry name" value="Methyltransf_25"/>
</dbReference>
<evidence type="ECO:0000256" key="1">
    <source>
        <dbReference type="ARBA" id="ARBA00022679"/>
    </source>
</evidence>
<dbReference type="GO" id="GO:0032259">
    <property type="term" value="P:methylation"/>
    <property type="evidence" value="ECO:0007669"/>
    <property type="project" value="UniProtKB-KW"/>
</dbReference>
<gene>
    <name evidence="3" type="ORF">DMA12_40850</name>
</gene>
<protein>
    <submittedName>
        <fullName evidence="3">Class I SAM-dependent methyltransferase</fullName>
    </submittedName>
</protein>
<dbReference type="PANTHER" id="PTHR43861">
    <property type="entry name" value="TRANS-ACONITATE 2-METHYLTRANSFERASE-RELATED"/>
    <property type="match status" value="1"/>
</dbReference>
<feature type="domain" description="Methyltransferase" evidence="2">
    <location>
        <begin position="62"/>
        <end position="152"/>
    </location>
</feature>
<dbReference type="InterPro" id="IPR029063">
    <property type="entry name" value="SAM-dependent_MTases_sf"/>
</dbReference>
<dbReference type="SUPFAM" id="SSF53335">
    <property type="entry name" value="S-adenosyl-L-methionine-dependent methyltransferases"/>
    <property type="match status" value="1"/>
</dbReference>
<dbReference type="AlphaFoldDB" id="A0A428VZP5"/>
<dbReference type="Pfam" id="PF13649">
    <property type="entry name" value="Methyltransf_25"/>
    <property type="match status" value="1"/>
</dbReference>
<keyword evidence="4" id="KW-1185">Reference proteome</keyword>
<sequence>MLGVRPRGGALSHTHDQPITVENLLKREFWEALYQRDDQIWSGNVNVNLRTEVEGLKPGRALDLGCGEGGDAIWLAKLGWTVDGADISTTALARAEAAGKEAGVAVRWLHRDILTWRPEDTYDLVSAQYMHLPPDLRRDVFTAAAAAIRPGGSLLVVGHSPKAMREFDGQKPPQELYFEPEEITTYLGDAAQWVVETCETRGEGHHTDAVYHAKRLEA</sequence>